<evidence type="ECO:0000259" key="3">
    <source>
        <dbReference type="SMART" id="SM00642"/>
    </source>
</evidence>
<evidence type="ECO:0000313" key="4">
    <source>
        <dbReference type="EMBL" id="MDH7640870.1"/>
    </source>
</evidence>
<evidence type="ECO:0000313" key="5">
    <source>
        <dbReference type="Proteomes" id="UP001160625"/>
    </source>
</evidence>
<name>A0ABT6N706_9SPHN</name>
<protein>
    <submittedName>
        <fullName evidence="4">Alpha-glucosidase</fullName>
    </submittedName>
</protein>
<gene>
    <name evidence="4" type="ORF">QGN17_19205</name>
</gene>
<comment type="caution">
    <text evidence="4">The sequence shown here is derived from an EMBL/GenBank/DDBJ whole genome shotgun (WGS) entry which is preliminary data.</text>
</comment>
<evidence type="ECO:0000256" key="2">
    <source>
        <dbReference type="SAM" id="SignalP"/>
    </source>
</evidence>
<comment type="similarity">
    <text evidence="1">Belongs to the glycosyl hydrolase 13 family.</text>
</comment>
<sequence>MRVGRAALLSVAFAALLPVAAHAQAMLQPPPKAMPANPNVDQNDWYKTGIIYEVYPRSFADSNNDGIGDIPGIVKHLDYVQSLGIDAIWMTPMFPSPQADFGYDVSDYDNVDPQFGTVADVDQLIAQGKGRGVKVLLDFVVNHTSDQHPWFLQSKSSRTNPYRDFYIWRDPKADGSPPNNWASIFGGSAWTLDPKTKQYYYHFFYPQQPDLNWRNPKVEKAMFDAAEWWLKRGIYGYRLDAVDTMFERTDLKDNTVYPGVDAFGVPNQDHVNNSKQPEVHTELQRLRQMVIDKYPGRILVGETWTSDASELVQYYGPRNNELQLPMFLNLISLPALTAPDLRQRITGVETNSVGGWPSFALSNHDSRRAASRYPLPAGASTDDWAKITGALLLTLRGTPVLYYGEELGMVNNDPQRIEDVQDVIGKKGWPKEKGRDGERTPMQWNASTNAGFNTGAKPWLPVAPDYKTRNVVAESADPHSVLNFYRTLIALRRTHPAMSGDWKAVDTDDKQVLAYQRSGGGKTVLVLLNLDSKPADVPVEKTDTMEIVQPLAINRALLISGSVHLDPLGVYVAEITR</sequence>
<keyword evidence="5" id="KW-1185">Reference proteome</keyword>
<dbReference type="SUPFAM" id="SSF51011">
    <property type="entry name" value="Glycosyl hydrolase domain"/>
    <property type="match status" value="1"/>
</dbReference>
<dbReference type="InterPro" id="IPR006047">
    <property type="entry name" value="GH13_cat_dom"/>
</dbReference>
<evidence type="ECO:0000256" key="1">
    <source>
        <dbReference type="ARBA" id="ARBA00008061"/>
    </source>
</evidence>
<feature type="chain" id="PRO_5046351358" evidence="2">
    <location>
        <begin position="24"/>
        <end position="577"/>
    </location>
</feature>
<dbReference type="Gene3D" id="3.90.400.10">
    <property type="entry name" value="Oligo-1,6-glucosidase, Domain 2"/>
    <property type="match status" value="1"/>
</dbReference>
<organism evidence="4 5">
    <name type="scientific">Sphingomonas oryzagri</name>
    <dbReference type="NCBI Taxonomy" id="3042314"/>
    <lineage>
        <taxon>Bacteria</taxon>
        <taxon>Pseudomonadati</taxon>
        <taxon>Pseudomonadota</taxon>
        <taxon>Alphaproteobacteria</taxon>
        <taxon>Sphingomonadales</taxon>
        <taxon>Sphingomonadaceae</taxon>
        <taxon>Sphingomonas</taxon>
    </lineage>
</organism>
<dbReference type="RefSeq" id="WP_281046212.1">
    <property type="nucleotide sequence ID" value="NZ_JARYGZ010000004.1"/>
</dbReference>
<dbReference type="PANTHER" id="PTHR10357:SF179">
    <property type="entry name" value="NEUTRAL AND BASIC AMINO ACID TRANSPORT PROTEIN RBAT"/>
    <property type="match status" value="1"/>
</dbReference>
<feature type="signal peptide" evidence="2">
    <location>
        <begin position="1"/>
        <end position="23"/>
    </location>
</feature>
<dbReference type="Gene3D" id="2.60.40.1180">
    <property type="entry name" value="Golgi alpha-mannosidase II"/>
    <property type="match status" value="1"/>
</dbReference>
<dbReference type="SMART" id="SM00642">
    <property type="entry name" value="Aamy"/>
    <property type="match status" value="1"/>
</dbReference>
<dbReference type="InterPro" id="IPR017853">
    <property type="entry name" value="GH"/>
</dbReference>
<dbReference type="Pfam" id="PF00128">
    <property type="entry name" value="Alpha-amylase"/>
    <property type="match status" value="1"/>
</dbReference>
<dbReference type="InterPro" id="IPR045857">
    <property type="entry name" value="O16G_dom_2"/>
</dbReference>
<dbReference type="CDD" id="cd11333">
    <property type="entry name" value="AmyAc_SI_OligoGlu_DGase"/>
    <property type="match status" value="1"/>
</dbReference>
<dbReference type="PANTHER" id="PTHR10357">
    <property type="entry name" value="ALPHA-AMYLASE FAMILY MEMBER"/>
    <property type="match status" value="1"/>
</dbReference>
<reference evidence="4" key="1">
    <citation type="submission" date="2023-04" db="EMBL/GenBank/DDBJ databases">
        <title>Sphingomonas sp. MAHUQ-71 isolated from rice field.</title>
        <authorList>
            <person name="Huq M.A."/>
        </authorList>
    </citation>
    <scope>NUCLEOTIDE SEQUENCE</scope>
    <source>
        <strain evidence="4">MAHUQ-71</strain>
    </source>
</reference>
<dbReference type="EMBL" id="JARYGZ010000004">
    <property type="protein sequence ID" value="MDH7640870.1"/>
    <property type="molecule type" value="Genomic_DNA"/>
</dbReference>
<accession>A0ABT6N706</accession>
<proteinExistence type="inferred from homology"/>
<keyword evidence="2" id="KW-0732">Signal</keyword>
<dbReference type="SUPFAM" id="SSF51445">
    <property type="entry name" value="(Trans)glycosidases"/>
    <property type="match status" value="1"/>
</dbReference>
<dbReference type="Gene3D" id="3.20.20.80">
    <property type="entry name" value="Glycosidases"/>
    <property type="match status" value="1"/>
</dbReference>
<dbReference type="Proteomes" id="UP001160625">
    <property type="component" value="Unassembled WGS sequence"/>
</dbReference>
<feature type="domain" description="Glycosyl hydrolase family 13 catalytic" evidence="3">
    <location>
        <begin position="53"/>
        <end position="439"/>
    </location>
</feature>
<dbReference type="InterPro" id="IPR013780">
    <property type="entry name" value="Glyco_hydro_b"/>
</dbReference>